<dbReference type="GO" id="GO:0005634">
    <property type="term" value="C:nucleus"/>
    <property type="evidence" value="ECO:0007669"/>
    <property type="project" value="TreeGrafter"/>
</dbReference>
<gene>
    <name evidence="14" type="ORF">EVEC_LOCUS10898</name>
</gene>
<evidence type="ECO:0000256" key="5">
    <source>
        <dbReference type="ARBA" id="ARBA00022723"/>
    </source>
</evidence>
<name>A0A0N4VL52_ENTVE</name>
<comment type="similarity">
    <text evidence="3">Belongs to the type II topoisomerase family.</text>
</comment>
<evidence type="ECO:0000313" key="14">
    <source>
        <dbReference type="EMBL" id="VDD96147.1"/>
    </source>
</evidence>
<evidence type="ECO:0000256" key="10">
    <source>
        <dbReference type="ARBA" id="ARBA00023235"/>
    </source>
</evidence>
<dbReference type="PANTHER" id="PTHR10169">
    <property type="entry name" value="DNA TOPOISOMERASE/GYRASE"/>
    <property type="match status" value="1"/>
</dbReference>
<evidence type="ECO:0000256" key="4">
    <source>
        <dbReference type="ARBA" id="ARBA00012895"/>
    </source>
</evidence>
<dbReference type="STRING" id="51028.A0A0N4VL52"/>
<reference evidence="14 15" key="2">
    <citation type="submission" date="2018-10" db="EMBL/GenBank/DDBJ databases">
        <authorList>
            <consortium name="Pathogen Informatics"/>
        </authorList>
    </citation>
    <scope>NUCLEOTIDE SEQUENCE [LARGE SCALE GENOMIC DNA]</scope>
</reference>
<feature type="domain" description="Topo IIA-type catalytic" evidence="13">
    <location>
        <begin position="248"/>
        <end position="722"/>
    </location>
</feature>
<dbReference type="InterPro" id="IPR001241">
    <property type="entry name" value="Topo_IIA"/>
</dbReference>
<evidence type="ECO:0000256" key="7">
    <source>
        <dbReference type="ARBA" id="ARBA00022840"/>
    </source>
</evidence>
<dbReference type="Gene3D" id="3.90.199.10">
    <property type="entry name" value="Topoisomerase II, domain 5"/>
    <property type="match status" value="1"/>
</dbReference>
<dbReference type="EC" id="5.6.2.2" evidence="4"/>
<accession>A0A0N4VL52</accession>
<evidence type="ECO:0000259" key="13">
    <source>
        <dbReference type="PROSITE" id="PS52040"/>
    </source>
</evidence>
<dbReference type="GO" id="GO:0046872">
    <property type="term" value="F:metal ion binding"/>
    <property type="evidence" value="ECO:0007669"/>
    <property type="project" value="UniProtKB-KW"/>
</dbReference>
<dbReference type="SMART" id="SM00433">
    <property type="entry name" value="TOP2c"/>
    <property type="match status" value="1"/>
</dbReference>
<keyword evidence="15" id="KW-1185">Reference proteome</keyword>
<dbReference type="SUPFAM" id="SSF56719">
    <property type="entry name" value="Type II DNA topoisomerase"/>
    <property type="match status" value="1"/>
</dbReference>
<evidence type="ECO:0000256" key="3">
    <source>
        <dbReference type="ARBA" id="ARBA00011080"/>
    </source>
</evidence>
<dbReference type="GO" id="GO:0005524">
    <property type="term" value="F:ATP binding"/>
    <property type="evidence" value="ECO:0007669"/>
    <property type="project" value="UniProtKB-KW"/>
</dbReference>
<feature type="domain" description="Toprim" evidence="12">
    <location>
        <begin position="31"/>
        <end position="155"/>
    </location>
</feature>
<dbReference type="InterPro" id="IPR031660">
    <property type="entry name" value="TOPRIM_C"/>
</dbReference>
<dbReference type="Pfam" id="PF16898">
    <property type="entry name" value="TOPRIM_C"/>
    <property type="match status" value="1"/>
</dbReference>
<keyword evidence="7" id="KW-0067">ATP-binding</keyword>
<dbReference type="GO" id="GO:0003918">
    <property type="term" value="F:DNA topoisomerase type II (double strand cut, ATP-hydrolyzing) activity"/>
    <property type="evidence" value="ECO:0007669"/>
    <property type="project" value="UniProtKB-EC"/>
</dbReference>
<sequence>KETVHSTFSSTSVIPKLEDAEYAGTNSSSSCTLIITEGDSAKALAIAGISVLGRSYYGVFPIRGKLVNVRGLTPQAMENAEISAIVNILGLKFGESYNSEESRKKLRYGSVMIMTDQDPDGSHIRGLLINFLHFFWPSLLEANFIKCFVTPLLKARRGSKVLSFYSTEEFRKWKEDSPHAGEYAVKYYKGLGTSTAKEAREYFSHLEQHELQVVYKGLEDDESVDLFFNRARADDRKKWISESFTRSIPNAIDGLKPSQRKVLYTMFKCYNRGEVRVSQLAGAVAQYCCYHHGEVWDMRVAALFFKGFKSLVETIVRLGQNFVGANNINLLEPIGQFGTRMLGGADAASARYIYTALSPIARAIFPEADDKILIYREEENSTVEPVWYVPNFKFCPVIPLILVNGAEGIGTGWATKILPRSPLDVIDNVRRAITGLPLKKMSPYFRNFTGKVAEVGKNRFEVSGSASVLPLSRKNSSTVEVRNVTLMLAGGLTVGFMQVKIGELPIWVWTQKYKERVLKPLTKSGSLLSFTERHTEDTVSFILKFGRKDISQYVQESFLLNKLKLVESISCGSMVAFDAENVLRSFAHVEEIFEVFFQARKHIYERRRESQIGYMQRKNEYIQNQLNFVESIVKGALKLERKSKCDIIEELVSRGFKSNPLREKSSKNNEPADFDFNYLLGIPLIKLSSEEIINLVEAAATAKKQLQGILELDWKKLWLEDLDTLERTLYTSWNDEAERKELEGELVLGTEFCSSTGKLFITCVKFNVVKF</sequence>
<dbReference type="Pfam" id="PF00521">
    <property type="entry name" value="DNA_topoisoIV"/>
    <property type="match status" value="1"/>
</dbReference>
<keyword evidence="10 11" id="KW-0413">Isomerase</keyword>
<dbReference type="InterPro" id="IPR050634">
    <property type="entry name" value="DNA_Topoisomerase_II"/>
</dbReference>
<dbReference type="InterPro" id="IPR001154">
    <property type="entry name" value="TopoII_euk"/>
</dbReference>
<dbReference type="GO" id="GO:0000712">
    <property type="term" value="P:resolution of meiotic recombination intermediates"/>
    <property type="evidence" value="ECO:0007669"/>
    <property type="project" value="TreeGrafter"/>
</dbReference>
<dbReference type="InterPro" id="IPR018522">
    <property type="entry name" value="TopoIIA_CS"/>
</dbReference>
<dbReference type="EMBL" id="UXUI01011322">
    <property type="protein sequence ID" value="VDD96147.1"/>
    <property type="molecule type" value="Genomic_DNA"/>
</dbReference>
<keyword evidence="5" id="KW-0479">Metal-binding</keyword>
<keyword evidence="9 11" id="KW-0238">DNA-binding</keyword>
<dbReference type="Gene3D" id="3.30.1360.40">
    <property type="match status" value="1"/>
</dbReference>
<evidence type="ECO:0000256" key="6">
    <source>
        <dbReference type="ARBA" id="ARBA00022741"/>
    </source>
</evidence>
<dbReference type="OrthoDB" id="276498at2759"/>
<keyword evidence="8 11" id="KW-0799">Topoisomerase</keyword>
<dbReference type="Gene3D" id="3.40.50.670">
    <property type="match status" value="1"/>
</dbReference>
<dbReference type="PRINTS" id="PR01158">
    <property type="entry name" value="TOPISMRASEII"/>
</dbReference>
<dbReference type="WBParaSite" id="EVEC_0001160501-mRNA-1">
    <property type="protein sequence ID" value="EVEC_0001160501-mRNA-1"/>
    <property type="gene ID" value="EVEC_0001160501"/>
</dbReference>
<feature type="active site" description="O-(5'-phospho-DNA)-tyrosine intermediate" evidence="11">
    <location>
        <position position="352"/>
    </location>
</feature>
<dbReference type="InterPro" id="IPR013758">
    <property type="entry name" value="Topo_IIA_A/C_ab"/>
</dbReference>
<evidence type="ECO:0000313" key="15">
    <source>
        <dbReference type="Proteomes" id="UP000274131"/>
    </source>
</evidence>
<reference evidence="16" key="1">
    <citation type="submission" date="2017-02" db="UniProtKB">
        <authorList>
            <consortium name="WormBaseParasite"/>
        </authorList>
    </citation>
    <scope>IDENTIFICATION</scope>
</reference>
<dbReference type="PROSITE" id="PS50880">
    <property type="entry name" value="TOPRIM"/>
    <property type="match status" value="1"/>
</dbReference>
<dbReference type="PROSITE" id="PS52040">
    <property type="entry name" value="TOPO_IIA"/>
    <property type="match status" value="1"/>
</dbReference>
<comment type="catalytic activity">
    <reaction evidence="1 11">
        <text>ATP-dependent breakage, passage and rejoining of double-stranded DNA.</text>
        <dbReference type="EC" id="5.6.2.2"/>
    </reaction>
</comment>
<evidence type="ECO:0000256" key="9">
    <source>
        <dbReference type="ARBA" id="ARBA00023125"/>
    </source>
</evidence>
<dbReference type="GO" id="GO:0006265">
    <property type="term" value="P:DNA topological change"/>
    <property type="evidence" value="ECO:0007669"/>
    <property type="project" value="UniProtKB-UniRule"/>
</dbReference>
<dbReference type="InterPro" id="IPR002205">
    <property type="entry name" value="Topo_IIA_dom_A"/>
</dbReference>
<dbReference type="SMART" id="SM00434">
    <property type="entry name" value="TOP4c"/>
    <property type="match status" value="1"/>
</dbReference>
<evidence type="ECO:0000256" key="11">
    <source>
        <dbReference type="PROSITE-ProRule" id="PRU01384"/>
    </source>
</evidence>
<dbReference type="InterPro" id="IPR013760">
    <property type="entry name" value="Topo_IIA-like_dom_sf"/>
</dbReference>
<dbReference type="InterPro" id="IPR013757">
    <property type="entry name" value="Topo_IIA_A_a_sf"/>
</dbReference>
<evidence type="ECO:0000256" key="8">
    <source>
        <dbReference type="ARBA" id="ARBA00023029"/>
    </source>
</evidence>
<dbReference type="FunFam" id="3.90.199.10:FF:000002">
    <property type="entry name" value="DNA topoisomerase 2"/>
    <property type="match status" value="1"/>
</dbReference>
<dbReference type="PRINTS" id="PR00418">
    <property type="entry name" value="TPI2FAMILY"/>
</dbReference>
<dbReference type="InterPro" id="IPR013759">
    <property type="entry name" value="Topo_IIA_B_C"/>
</dbReference>
<evidence type="ECO:0000256" key="2">
    <source>
        <dbReference type="ARBA" id="ARBA00001946"/>
    </source>
</evidence>
<dbReference type="Gene3D" id="1.10.268.10">
    <property type="entry name" value="Topoisomerase, domain 3"/>
    <property type="match status" value="1"/>
</dbReference>
<dbReference type="GO" id="GO:0003677">
    <property type="term" value="F:DNA binding"/>
    <property type="evidence" value="ECO:0007669"/>
    <property type="project" value="UniProtKB-UniRule"/>
</dbReference>
<dbReference type="InterPro" id="IPR006171">
    <property type="entry name" value="TOPRIM_dom"/>
</dbReference>
<evidence type="ECO:0000313" key="16">
    <source>
        <dbReference type="WBParaSite" id="EVEC_0001160501-mRNA-1"/>
    </source>
</evidence>
<dbReference type="AlphaFoldDB" id="A0A0N4VL52"/>
<dbReference type="FunFam" id="3.40.50.670:FF:000001">
    <property type="entry name" value="DNA topoisomerase 2"/>
    <property type="match status" value="1"/>
</dbReference>
<dbReference type="Proteomes" id="UP000274131">
    <property type="component" value="Unassembled WGS sequence"/>
</dbReference>
<dbReference type="PROSITE" id="PS00177">
    <property type="entry name" value="TOPOISOMERASE_II"/>
    <property type="match status" value="1"/>
</dbReference>
<protein>
    <recommendedName>
        <fullName evidence="4">DNA topoisomerase (ATP-hydrolyzing)</fullName>
        <ecNumber evidence="4">5.6.2.2</ecNumber>
    </recommendedName>
</protein>
<dbReference type="PANTHER" id="PTHR10169:SF38">
    <property type="entry name" value="DNA TOPOISOMERASE 2"/>
    <property type="match status" value="1"/>
</dbReference>
<organism evidence="16">
    <name type="scientific">Enterobius vermicularis</name>
    <name type="common">Human pinworm</name>
    <dbReference type="NCBI Taxonomy" id="51028"/>
    <lineage>
        <taxon>Eukaryota</taxon>
        <taxon>Metazoa</taxon>
        <taxon>Ecdysozoa</taxon>
        <taxon>Nematoda</taxon>
        <taxon>Chromadorea</taxon>
        <taxon>Rhabditida</taxon>
        <taxon>Spirurina</taxon>
        <taxon>Oxyuridomorpha</taxon>
        <taxon>Oxyuroidea</taxon>
        <taxon>Oxyuridae</taxon>
        <taxon>Enterobius</taxon>
    </lineage>
</organism>
<proteinExistence type="inferred from homology"/>
<evidence type="ECO:0000259" key="12">
    <source>
        <dbReference type="PROSITE" id="PS50880"/>
    </source>
</evidence>
<keyword evidence="6" id="KW-0547">Nucleotide-binding</keyword>
<comment type="cofactor">
    <cofactor evidence="2">
        <name>Mg(2+)</name>
        <dbReference type="ChEBI" id="CHEBI:18420"/>
    </cofactor>
</comment>
<dbReference type="GO" id="GO:0000819">
    <property type="term" value="P:sister chromatid segregation"/>
    <property type="evidence" value="ECO:0007669"/>
    <property type="project" value="TreeGrafter"/>
</dbReference>
<dbReference type="Gene3D" id="3.30.1490.30">
    <property type="match status" value="1"/>
</dbReference>
<evidence type="ECO:0000256" key="1">
    <source>
        <dbReference type="ARBA" id="ARBA00000185"/>
    </source>
</evidence>